<feature type="transmembrane region" description="Helical" evidence="6">
    <location>
        <begin position="118"/>
        <end position="135"/>
    </location>
</feature>
<dbReference type="CDD" id="cd13132">
    <property type="entry name" value="MATE_eukaryotic"/>
    <property type="match status" value="1"/>
</dbReference>
<dbReference type="InterPro" id="IPR002528">
    <property type="entry name" value="MATE_fam"/>
</dbReference>
<keyword evidence="4 6" id="KW-1133">Transmembrane helix</keyword>
<evidence type="ECO:0000256" key="5">
    <source>
        <dbReference type="ARBA" id="ARBA00023136"/>
    </source>
</evidence>
<evidence type="ECO:0000256" key="2">
    <source>
        <dbReference type="ARBA" id="ARBA00010199"/>
    </source>
</evidence>
<dbReference type="PANTHER" id="PTHR11206">
    <property type="entry name" value="MULTIDRUG RESISTANCE PROTEIN"/>
    <property type="match status" value="1"/>
</dbReference>
<feature type="transmembrane region" description="Helical" evidence="6">
    <location>
        <begin position="36"/>
        <end position="57"/>
    </location>
</feature>
<feature type="transmembrane region" description="Helical" evidence="6">
    <location>
        <begin position="375"/>
        <end position="394"/>
    </location>
</feature>
<evidence type="ECO:0000256" key="4">
    <source>
        <dbReference type="ARBA" id="ARBA00022989"/>
    </source>
</evidence>
<gene>
    <name evidence="7" type="ORF">D0Y65_046919</name>
</gene>
<evidence type="ECO:0000313" key="8">
    <source>
        <dbReference type="Proteomes" id="UP000289340"/>
    </source>
</evidence>
<dbReference type="NCBIfam" id="TIGR00797">
    <property type="entry name" value="matE"/>
    <property type="match status" value="1"/>
</dbReference>
<dbReference type="Pfam" id="PF01554">
    <property type="entry name" value="MatE"/>
    <property type="match status" value="2"/>
</dbReference>
<accession>A0A445GBG8</accession>
<dbReference type="GO" id="GO:0015297">
    <property type="term" value="F:antiporter activity"/>
    <property type="evidence" value="ECO:0007669"/>
    <property type="project" value="InterPro"/>
</dbReference>
<feature type="transmembrane region" description="Helical" evidence="6">
    <location>
        <begin position="211"/>
        <end position="235"/>
    </location>
</feature>
<dbReference type="GO" id="GO:0042910">
    <property type="term" value="F:xenobiotic transmembrane transporter activity"/>
    <property type="evidence" value="ECO:0007669"/>
    <property type="project" value="InterPro"/>
</dbReference>
<evidence type="ECO:0000313" key="7">
    <source>
        <dbReference type="EMBL" id="RZB58549.1"/>
    </source>
</evidence>
<feature type="transmembrane region" description="Helical" evidence="6">
    <location>
        <begin position="155"/>
        <end position="176"/>
    </location>
</feature>
<dbReference type="AlphaFoldDB" id="A0A445GBG8"/>
<feature type="transmembrane region" description="Helical" evidence="6">
    <location>
        <begin position="333"/>
        <end position="355"/>
    </location>
</feature>
<evidence type="ECO:0000256" key="1">
    <source>
        <dbReference type="ARBA" id="ARBA00004141"/>
    </source>
</evidence>
<comment type="caution">
    <text evidence="7">The sequence shown here is derived from an EMBL/GenBank/DDBJ whole genome shotgun (WGS) entry which is preliminary data.</text>
</comment>
<feature type="transmembrane region" description="Helical" evidence="6">
    <location>
        <begin position="300"/>
        <end position="321"/>
    </location>
</feature>
<reference evidence="7 8" key="1">
    <citation type="submission" date="2018-09" db="EMBL/GenBank/DDBJ databases">
        <title>A high-quality reference genome of wild soybean provides a powerful tool to mine soybean genomes.</title>
        <authorList>
            <person name="Xie M."/>
            <person name="Chung C.Y.L."/>
            <person name="Li M.-W."/>
            <person name="Wong F.-L."/>
            <person name="Chan T.-F."/>
            <person name="Lam H.-M."/>
        </authorList>
    </citation>
    <scope>NUCLEOTIDE SEQUENCE [LARGE SCALE GENOMIC DNA]</scope>
    <source>
        <strain evidence="8">cv. W05</strain>
        <tissue evidence="7">Hypocotyl of etiolated seedlings</tissue>
    </source>
</reference>
<keyword evidence="5 6" id="KW-0472">Membrane</keyword>
<protein>
    <recommendedName>
        <fullName evidence="6">Protein DETOXIFICATION</fullName>
    </recommendedName>
    <alternativeName>
        <fullName evidence="6">Multidrug and toxic compound extrusion protein</fullName>
    </alternativeName>
</protein>
<feature type="transmembrane region" description="Helical" evidence="6">
    <location>
        <begin position="77"/>
        <end position="97"/>
    </location>
</feature>
<dbReference type="GO" id="GO:1990961">
    <property type="term" value="P:xenobiotic detoxification by transmembrane export across the plasma membrane"/>
    <property type="evidence" value="ECO:0007669"/>
    <property type="project" value="InterPro"/>
</dbReference>
<keyword evidence="8" id="KW-1185">Reference proteome</keyword>
<keyword evidence="3 6" id="KW-0812">Transmembrane</keyword>
<dbReference type="Proteomes" id="UP000289340">
    <property type="component" value="Chromosome 17"/>
</dbReference>
<dbReference type="InterPro" id="IPR045069">
    <property type="entry name" value="MATE_euk"/>
</dbReference>
<proteinExistence type="inferred from homology"/>
<evidence type="ECO:0000256" key="3">
    <source>
        <dbReference type="ARBA" id="ARBA00022692"/>
    </source>
</evidence>
<sequence length="445" mass="48377">MDSPLLENIDNSCSNVEEEKTPNTVVKRFGFESKKLWKIAGPAIVTSICQYSLGALTQTFAGLVGDLDLAAVSVENSVIAGLAFGVMLGMGSALETLCGQAYGAGQIRMLGVYMQRSWVILFITALILLPLYIWSPPILRLAGQTAEISDAAGKFAVWMIPQLFAYAINFPIVKFLQAQRKVLVMLWISVVVLVLHTFFSWLVIFKLGWGLIGAAVTLNTSWWVIVIAQLLYIFITKSDGAWSGFTWLAFSDLFGFVKLSLASAVMLCLEFWYLMILVVITGRLENPLIPVDAISICMNINGWDAMIAIGFNAAISVRVSNELGAGDFKAAKFSVWVVSITSVSIGVVVMIGVLLTKDYFPYLFTTSVPVANETTRLSALLAVTVLLNSLQPVLSGVAVGAGWQSLVAYINIVCYYLVGLPAGIILGFKLGLGAEVMYHHYFLSS</sequence>
<feature type="transmembrane region" description="Helical" evidence="6">
    <location>
        <begin position="406"/>
        <end position="428"/>
    </location>
</feature>
<dbReference type="EMBL" id="QZWG01000017">
    <property type="protein sequence ID" value="RZB58549.1"/>
    <property type="molecule type" value="Genomic_DNA"/>
</dbReference>
<comment type="subcellular location">
    <subcellularLocation>
        <location evidence="1">Membrane</location>
        <topology evidence="1">Multi-pass membrane protein</topology>
    </subcellularLocation>
</comment>
<comment type="similarity">
    <text evidence="2 6">Belongs to the multi antimicrobial extrusion (MATE) (TC 2.A.66.1) family.</text>
</comment>
<feature type="transmembrane region" description="Helical" evidence="6">
    <location>
        <begin position="256"/>
        <end position="280"/>
    </location>
</feature>
<organism evidence="7 8">
    <name type="scientific">Glycine soja</name>
    <name type="common">Wild soybean</name>
    <dbReference type="NCBI Taxonomy" id="3848"/>
    <lineage>
        <taxon>Eukaryota</taxon>
        <taxon>Viridiplantae</taxon>
        <taxon>Streptophyta</taxon>
        <taxon>Embryophyta</taxon>
        <taxon>Tracheophyta</taxon>
        <taxon>Spermatophyta</taxon>
        <taxon>Magnoliopsida</taxon>
        <taxon>eudicotyledons</taxon>
        <taxon>Gunneridae</taxon>
        <taxon>Pentapetalae</taxon>
        <taxon>rosids</taxon>
        <taxon>fabids</taxon>
        <taxon>Fabales</taxon>
        <taxon>Fabaceae</taxon>
        <taxon>Papilionoideae</taxon>
        <taxon>50 kb inversion clade</taxon>
        <taxon>NPAAA clade</taxon>
        <taxon>indigoferoid/millettioid clade</taxon>
        <taxon>Phaseoleae</taxon>
        <taxon>Glycine</taxon>
        <taxon>Glycine subgen. Soja</taxon>
    </lineage>
</organism>
<dbReference type="GO" id="GO:0016020">
    <property type="term" value="C:membrane"/>
    <property type="evidence" value="ECO:0007669"/>
    <property type="project" value="UniProtKB-SubCell"/>
</dbReference>
<evidence type="ECO:0000256" key="6">
    <source>
        <dbReference type="RuleBase" id="RU004914"/>
    </source>
</evidence>
<feature type="transmembrane region" description="Helical" evidence="6">
    <location>
        <begin position="183"/>
        <end position="205"/>
    </location>
</feature>
<name>A0A445GBG8_GLYSO</name>